<sequence length="494" mass="55508">MEVERNLVVISPAGAGGTVGRRPSLTSCSTTRFEIRKSSDAEANKNLEPRFRSTKSKFCYRTADLVMNMLVLFPLSIGFWRGVWQLMEYYSSPEVWGVGPWLSMGLGYLIPFVLYVFQEPLKRQVAPGPMTFVPFYVLSRSLLLIHSFGSVNQWRGLWQLMDDETGKGPESALVSLIVGLFFSLVLRTFSNVLAPPLLVVVDEASTIHDCPLRFKTSPERKWCYLFDCTFSVFVVPSLTVCCWRGVWNLADLYLYPDDPAASALSSMGFGYLLCIILCSTQPLICELVCSLKGILRLAVIDACYFVGFIGCVFAWRGVWNSYNIYIVFETPYLSEWVTLIIGTIGTVLFGCVSIVVVRGIAIDGEIEKDEAAEWLIPYISHLRERHSEVPFPEPAYRRTRPEKLDHLDGVTQPLKKANNVPNSHGADDGDPTRRKYPANPPPKVRLSQIPHIDSSSEDELGERETLNPNPELDGQDEEEQDEGKKIVSNPIRQA</sequence>
<protein>
    <submittedName>
        <fullName evidence="3">Uncharacterized protein</fullName>
    </submittedName>
</protein>
<feature type="transmembrane region" description="Helical" evidence="2">
    <location>
        <begin position="222"/>
        <end position="246"/>
    </location>
</feature>
<feature type="transmembrane region" description="Helical" evidence="2">
    <location>
        <begin position="95"/>
        <end position="117"/>
    </location>
</feature>
<feature type="transmembrane region" description="Helical" evidence="2">
    <location>
        <begin position="336"/>
        <end position="357"/>
    </location>
</feature>
<dbReference type="Pfam" id="PF15993">
    <property type="entry name" value="Fuseless"/>
    <property type="match status" value="1"/>
</dbReference>
<keyword evidence="2" id="KW-0812">Transmembrane</keyword>
<dbReference type="Proteomes" id="UP000198287">
    <property type="component" value="Unassembled WGS sequence"/>
</dbReference>
<comment type="caution">
    <text evidence="3">The sequence shown here is derived from an EMBL/GenBank/DDBJ whole genome shotgun (WGS) entry which is preliminary data.</text>
</comment>
<evidence type="ECO:0000313" key="3">
    <source>
        <dbReference type="EMBL" id="OXA59261.1"/>
    </source>
</evidence>
<reference evidence="3 4" key="1">
    <citation type="submission" date="2015-12" db="EMBL/GenBank/DDBJ databases">
        <title>The genome of Folsomia candida.</title>
        <authorList>
            <person name="Faddeeva A."/>
            <person name="Derks M.F."/>
            <person name="Anvar Y."/>
            <person name="Smit S."/>
            <person name="Van Straalen N."/>
            <person name="Roelofs D."/>
        </authorList>
    </citation>
    <scope>NUCLEOTIDE SEQUENCE [LARGE SCALE GENOMIC DNA]</scope>
    <source>
        <strain evidence="3 4">VU population</strain>
        <tissue evidence="3">Whole body</tissue>
    </source>
</reference>
<accession>A0A226ER23</accession>
<evidence type="ECO:0000256" key="1">
    <source>
        <dbReference type="SAM" id="MobiDB-lite"/>
    </source>
</evidence>
<evidence type="ECO:0000256" key="2">
    <source>
        <dbReference type="SAM" id="Phobius"/>
    </source>
</evidence>
<dbReference type="AlphaFoldDB" id="A0A226ER23"/>
<keyword evidence="4" id="KW-1185">Reference proteome</keyword>
<feature type="transmembrane region" description="Helical" evidence="2">
    <location>
        <begin position="65"/>
        <end position="83"/>
    </location>
</feature>
<dbReference type="OrthoDB" id="45313at2759"/>
<dbReference type="PANTHER" id="PTHR35270">
    <property type="entry name" value="FUSELESS, ISOFORM A"/>
    <property type="match status" value="1"/>
</dbReference>
<dbReference type="InterPro" id="IPR032751">
    <property type="entry name" value="Fuseless"/>
</dbReference>
<keyword evidence="2" id="KW-0472">Membrane</keyword>
<name>A0A226ER23_FOLCA</name>
<evidence type="ECO:0000313" key="4">
    <source>
        <dbReference type="Proteomes" id="UP000198287"/>
    </source>
</evidence>
<feature type="transmembrane region" description="Helical" evidence="2">
    <location>
        <begin position="266"/>
        <end position="285"/>
    </location>
</feature>
<dbReference type="PANTHER" id="PTHR35270:SF2">
    <property type="entry name" value="FUSELESS, ISOFORM A"/>
    <property type="match status" value="1"/>
</dbReference>
<proteinExistence type="predicted"/>
<feature type="region of interest" description="Disordered" evidence="1">
    <location>
        <begin position="412"/>
        <end position="494"/>
    </location>
</feature>
<dbReference type="EMBL" id="LNIX01000002">
    <property type="protein sequence ID" value="OXA59261.1"/>
    <property type="molecule type" value="Genomic_DNA"/>
</dbReference>
<keyword evidence="2" id="KW-1133">Transmembrane helix</keyword>
<organism evidence="3 4">
    <name type="scientific">Folsomia candida</name>
    <name type="common">Springtail</name>
    <dbReference type="NCBI Taxonomy" id="158441"/>
    <lineage>
        <taxon>Eukaryota</taxon>
        <taxon>Metazoa</taxon>
        <taxon>Ecdysozoa</taxon>
        <taxon>Arthropoda</taxon>
        <taxon>Hexapoda</taxon>
        <taxon>Collembola</taxon>
        <taxon>Entomobryomorpha</taxon>
        <taxon>Isotomoidea</taxon>
        <taxon>Isotomidae</taxon>
        <taxon>Proisotominae</taxon>
        <taxon>Folsomia</taxon>
    </lineage>
</organism>
<feature type="transmembrane region" description="Helical" evidence="2">
    <location>
        <begin position="297"/>
        <end position="316"/>
    </location>
</feature>
<dbReference type="OMA" id="YYLKADH"/>
<gene>
    <name evidence="3" type="ORF">Fcan01_06000</name>
</gene>